<feature type="domain" description="Rhamnogalacturonase A/B/Epimerase-like pectate lyase" evidence="3">
    <location>
        <begin position="76"/>
        <end position="322"/>
    </location>
</feature>
<evidence type="ECO:0000313" key="5">
    <source>
        <dbReference type="Proteomes" id="UP000238937"/>
    </source>
</evidence>
<keyword evidence="5" id="KW-1185">Reference proteome</keyword>
<accession>A0A2T1GMZ3</accession>
<feature type="transmembrane region" description="Helical" evidence="2">
    <location>
        <begin position="581"/>
        <end position="600"/>
    </location>
</feature>
<organism evidence="4 5">
    <name type="scientific">Chamaesiphon polymorphus CCALA 037</name>
    <dbReference type="NCBI Taxonomy" id="2107692"/>
    <lineage>
        <taxon>Bacteria</taxon>
        <taxon>Bacillati</taxon>
        <taxon>Cyanobacteriota</taxon>
        <taxon>Cyanophyceae</taxon>
        <taxon>Gomontiellales</taxon>
        <taxon>Chamaesiphonaceae</taxon>
        <taxon>Chamaesiphon</taxon>
    </lineage>
</organism>
<dbReference type="Pfam" id="PF12708">
    <property type="entry name" value="Pect-lyase_RHGA_epim"/>
    <property type="match status" value="1"/>
</dbReference>
<feature type="region of interest" description="Disordered" evidence="1">
    <location>
        <begin position="34"/>
        <end position="60"/>
    </location>
</feature>
<evidence type="ECO:0000259" key="3">
    <source>
        <dbReference type="Pfam" id="PF12708"/>
    </source>
</evidence>
<evidence type="ECO:0000256" key="2">
    <source>
        <dbReference type="SAM" id="Phobius"/>
    </source>
</evidence>
<dbReference type="InterPro" id="IPR012334">
    <property type="entry name" value="Pectin_lyas_fold"/>
</dbReference>
<dbReference type="InterPro" id="IPR011050">
    <property type="entry name" value="Pectin_lyase_fold/virulence"/>
</dbReference>
<feature type="compositionally biased region" description="Polar residues" evidence="1">
    <location>
        <begin position="37"/>
        <end position="60"/>
    </location>
</feature>
<dbReference type="InterPro" id="IPR024535">
    <property type="entry name" value="RHGA/B-epi-like_pectate_lyase"/>
</dbReference>
<proteinExistence type="predicted"/>
<comment type="caution">
    <text evidence="4">The sequence shown here is derived from an EMBL/GenBank/DDBJ whole genome shotgun (WGS) entry which is preliminary data.</text>
</comment>
<name>A0A2T1GMZ3_9CYAN</name>
<dbReference type="InterPro" id="IPR006626">
    <property type="entry name" value="PbH1"/>
</dbReference>
<dbReference type="Proteomes" id="UP000238937">
    <property type="component" value="Unassembled WGS sequence"/>
</dbReference>
<keyword evidence="2" id="KW-0472">Membrane</keyword>
<dbReference type="SUPFAM" id="SSF51126">
    <property type="entry name" value="Pectin lyase-like"/>
    <property type="match status" value="2"/>
</dbReference>
<evidence type="ECO:0000313" key="4">
    <source>
        <dbReference type="EMBL" id="PSB59291.1"/>
    </source>
</evidence>
<reference evidence="4 5" key="1">
    <citation type="submission" date="2018-03" db="EMBL/GenBank/DDBJ databases">
        <title>The ancient ancestry and fast evolution of plastids.</title>
        <authorList>
            <person name="Moore K.R."/>
            <person name="Magnabosco C."/>
            <person name="Momper L."/>
            <person name="Gold D.A."/>
            <person name="Bosak T."/>
            <person name="Fournier G.P."/>
        </authorList>
    </citation>
    <scope>NUCLEOTIDE SEQUENCE [LARGE SCALE GENOMIC DNA]</scope>
    <source>
        <strain evidence="4 5">CCALA 037</strain>
    </source>
</reference>
<dbReference type="EMBL" id="PVWO01000009">
    <property type="protein sequence ID" value="PSB59291.1"/>
    <property type="molecule type" value="Genomic_DNA"/>
</dbReference>
<gene>
    <name evidence="4" type="ORF">C7B77_01625</name>
</gene>
<keyword evidence="2" id="KW-0812">Transmembrane</keyword>
<dbReference type="SMART" id="SM00710">
    <property type="entry name" value="PbH1"/>
    <property type="match status" value="6"/>
</dbReference>
<dbReference type="Gene3D" id="2.160.20.10">
    <property type="entry name" value="Single-stranded right-handed beta-helix, Pectin lyase-like"/>
    <property type="match status" value="2"/>
</dbReference>
<keyword evidence="2" id="KW-1133">Transmembrane helix</keyword>
<dbReference type="RefSeq" id="WP_106299668.1">
    <property type="nucleotide sequence ID" value="NZ_PVWO01000009.1"/>
</dbReference>
<dbReference type="AlphaFoldDB" id="A0A2T1GMZ3"/>
<sequence length="607" mass="64980">MLRKMLVINIALNLLLAQETGARSTKLPGQIEEVSQLPASSMQARKSPSKVGTTAASNTQPRLPALPKIGRLSELVTKFGAVPNDGKDDTAAIQAAIDAVAKKGGSVLFPPGTYNISIQRQLKHPQALKLRSGIKLAASTTKGATLRLADRQGKYESIMGTEEYGTPLNDFAIQGLTIDSNGQNNPILAAEGPGGKIPADFGDEQNLLPRTAIRVYVGKRISIDRTRFTNQNAVWSVVINGKLDGMTDAAITNSRFDNVGGNAVDFDHSSIYTQGSRMLVENNTFISRFGPGTKGARTAIEIHGNDQIVRGNTIKGFTNGINVTGAGTPVSQRQLYENNLIDGANTGFTLWFSIHKGNSASQPAMQQIVIRRNTVNISSDKWVEPGIVSDSGPSAGIMLDPNSNAPLQDVTIADNRINFVNAKPVHFAHDRFSSGITLWKYTHQNTPIDRLRISGNRITNAPGAGIWSNAALGGAGSSKIENNTIVNPARSIHLAGDKSGQARAGIYLQSNSNNKNLRIQNNTILDTLKPTRLKYGIVANSACAGSCRIDRNTVKAPASTPVQANVSWGGRTPVSTQSSVILTNLGKVLFLCLLFPVVLISKSYWRG</sequence>
<dbReference type="OrthoDB" id="9757799at2"/>
<evidence type="ECO:0000256" key="1">
    <source>
        <dbReference type="SAM" id="MobiDB-lite"/>
    </source>
</evidence>
<protein>
    <recommendedName>
        <fullName evidence="3">Rhamnogalacturonase A/B/Epimerase-like pectate lyase domain-containing protein</fullName>
    </recommendedName>
</protein>